<dbReference type="eggNOG" id="KOG4499">
    <property type="taxonomic scope" value="Eukaryota"/>
</dbReference>
<dbReference type="Pfam" id="PF08450">
    <property type="entry name" value="SGL"/>
    <property type="match status" value="1"/>
</dbReference>
<dbReference type="AlphaFoldDB" id="Q2HA45"/>
<evidence type="ECO:0000256" key="3">
    <source>
        <dbReference type="PIRSR" id="PIRSR605511-2"/>
    </source>
</evidence>
<dbReference type="STRING" id="306901.Q2HA45"/>
<gene>
    <name evidence="5" type="ORF">CHGG_02909</name>
</gene>
<dbReference type="OrthoDB" id="423498at2759"/>
<feature type="active site" description="Proton donor/acceptor" evidence="2">
    <location>
        <position position="216"/>
    </location>
</feature>
<evidence type="ECO:0000313" key="5">
    <source>
        <dbReference type="EMBL" id="EAQ90974.1"/>
    </source>
</evidence>
<dbReference type="InterPro" id="IPR011042">
    <property type="entry name" value="6-blade_b-propeller_TolB-like"/>
</dbReference>
<feature type="binding site" evidence="3">
    <location>
        <position position="166"/>
    </location>
    <ligand>
        <name>a divalent metal cation</name>
        <dbReference type="ChEBI" id="CHEBI:60240"/>
    </ligand>
</feature>
<organism evidence="5 6">
    <name type="scientific">Chaetomium globosum (strain ATCC 6205 / CBS 148.51 / DSM 1962 / NBRC 6347 / NRRL 1970)</name>
    <name type="common">Soil fungus</name>
    <dbReference type="NCBI Taxonomy" id="306901"/>
    <lineage>
        <taxon>Eukaryota</taxon>
        <taxon>Fungi</taxon>
        <taxon>Dikarya</taxon>
        <taxon>Ascomycota</taxon>
        <taxon>Pezizomycotina</taxon>
        <taxon>Sordariomycetes</taxon>
        <taxon>Sordariomycetidae</taxon>
        <taxon>Sordariales</taxon>
        <taxon>Chaetomiaceae</taxon>
        <taxon>Chaetomium</taxon>
    </lineage>
</organism>
<dbReference type="PRINTS" id="PR01790">
    <property type="entry name" value="SMP30FAMILY"/>
</dbReference>
<dbReference type="VEuPathDB" id="FungiDB:CHGG_02909"/>
<dbReference type="GO" id="GO:0005509">
    <property type="term" value="F:calcium ion binding"/>
    <property type="evidence" value="ECO:0007669"/>
    <property type="project" value="TreeGrafter"/>
</dbReference>
<dbReference type="FunCoup" id="Q2HA45">
    <property type="interactions" value="28"/>
</dbReference>
<accession>Q2HA45</accession>
<dbReference type="InParanoid" id="Q2HA45"/>
<feature type="binding site" evidence="3">
    <location>
        <position position="216"/>
    </location>
    <ligand>
        <name>a divalent metal cation</name>
        <dbReference type="ChEBI" id="CHEBI:60240"/>
    </ligand>
</feature>
<keyword evidence="3" id="KW-0479">Metal-binding</keyword>
<feature type="binding site" evidence="3">
    <location>
        <position position="117"/>
    </location>
    <ligand>
        <name>substrate</name>
    </ligand>
</feature>
<reference evidence="6" key="1">
    <citation type="journal article" date="2015" name="Genome Announc.">
        <title>Draft genome sequence of the cellulolytic fungus Chaetomium globosum.</title>
        <authorList>
            <person name="Cuomo C.A."/>
            <person name="Untereiner W.A."/>
            <person name="Ma L.-J."/>
            <person name="Grabherr M."/>
            <person name="Birren B.W."/>
        </authorList>
    </citation>
    <scope>NUCLEOTIDE SEQUENCE [LARGE SCALE GENOMIC DNA]</scope>
    <source>
        <strain evidence="6">ATCC 6205 / CBS 148.51 / DSM 1962 / NBRC 6347 / NRRL 1970</strain>
    </source>
</reference>
<dbReference type="PANTHER" id="PTHR10907:SF47">
    <property type="entry name" value="REGUCALCIN"/>
    <property type="match status" value="1"/>
</dbReference>
<dbReference type="GO" id="GO:0004341">
    <property type="term" value="F:gluconolactonase activity"/>
    <property type="evidence" value="ECO:0007669"/>
    <property type="project" value="TreeGrafter"/>
</dbReference>
<feature type="binding site" evidence="3">
    <location>
        <position position="115"/>
    </location>
    <ligand>
        <name>substrate</name>
    </ligand>
</feature>
<evidence type="ECO:0000259" key="4">
    <source>
        <dbReference type="Pfam" id="PF08450"/>
    </source>
</evidence>
<evidence type="ECO:0000256" key="2">
    <source>
        <dbReference type="PIRSR" id="PIRSR605511-1"/>
    </source>
</evidence>
<dbReference type="OMA" id="KKPAMCA"/>
<dbReference type="EMBL" id="CH408030">
    <property type="protein sequence ID" value="EAQ90974.1"/>
    <property type="molecule type" value="Genomic_DNA"/>
</dbReference>
<keyword evidence="6" id="KW-1185">Reference proteome</keyword>
<feature type="domain" description="SMP-30/Gluconolactonase/LRE-like region" evidence="4">
    <location>
        <begin position="23"/>
        <end position="272"/>
    </location>
</feature>
<name>Q2HA45_CHAGB</name>
<dbReference type="PANTHER" id="PTHR10907">
    <property type="entry name" value="REGUCALCIN"/>
    <property type="match status" value="1"/>
</dbReference>
<dbReference type="InterPro" id="IPR005511">
    <property type="entry name" value="SMP-30"/>
</dbReference>
<dbReference type="Gene3D" id="2.120.10.30">
    <property type="entry name" value="TolB, C-terminal domain"/>
    <property type="match status" value="1"/>
</dbReference>
<dbReference type="HOGENOM" id="CLU_036110_3_0_1"/>
<comment type="similarity">
    <text evidence="1">Belongs to the SMP-30/CGR1 family.</text>
</comment>
<dbReference type="GeneID" id="4389037"/>
<dbReference type="RefSeq" id="XP_001229425.1">
    <property type="nucleotide sequence ID" value="XM_001229424.1"/>
</dbReference>
<keyword evidence="3" id="KW-0862">Zinc</keyword>
<protein>
    <recommendedName>
        <fullName evidence="4">SMP-30/Gluconolactonase/LRE-like region domain-containing protein</fullName>
    </recommendedName>
</protein>
<proteinExistence type="inferred from homology"/>
<sequence>MANSQNIQQWHVSEPYLETHCSLGEGPYHEPATNTLRFVDIKKKQLHSVSLTEGPSSLKTLQFEESVTVTADIEGRDPQETVVVGAKQGLAVLDRKTGRYEYVSKFGEEKGERIRSNDGVVDPNGRFWLGTMTDFGLGAFQPEGSLYCFALGTPATRFRAGLTIPNSIGFSPDGRTMYFTHSTAREVLAWDYDAAAGGSLSNERVFYRHDGPGEPDGFRVDTTGNLWHAVYGESRVLQISPAGELIGQVNIPTRNATCCELVGGGELVITTAADDEGEGESKRLGGAVFRVAVGAEGAKRFAFRLTILFFEKREPPRGSLVERSDFWPLMGRSLGPFPLSGKRSRRRWPRRGVERAGRFENRGTGVACDEQHKEHCFGSPGLDLAPPVMIRDDRGDLMMTPSGSFFNHWHVSRAAVGCEAL</sequence>
<dbReference type="InterPro" id="IPR013658">
    <property type="entry name" value="SGL"/>
</dbReference>
<comment type="cofactor">
    <cofactor evidence="3">
        <name>Zn(2+)</name>
        <dbReference type="ChEBI" id="CHEBI:29105"/>
    </cofactor>
    <text evidence="3">Binds 1 divalent metal cation per subunit.</text>
</comment>
<dbReference type="SUPFAM" id="SSF63829">
    <property type="entry name" value="Calcium-dependent phosphotriesterase"/>
    <property type="match status" value="1"/>
</dbReference>
<feature type="binding site" evidence="3">
    <location>
        <position position="25"/>
    </location>
    <ligand>
        <name>a divalent metal cation</name>
        <dbReference type="ChEBI" id="CHEBI:60240"/>
    </ligand>
</feature>
<evidence type="ECO:0000313" key="6">
    <source>
        <dbReference type="Proteomes" id="UP000001056"/>
    </source>
</evidence>
<evidence type="ECO:0000256" key="1">
    <source>
        <dbReference type="ARBA" id="ARBA00008853"/>
    </source>
</evidence>
<dbReference type="Proteomes" id="UP000001056">
    <property type="component" value="Unassembled WGS sequence"/>
</dbReference>